<reference evidence="3" key="3">
    <citation type="submission" date="2015-04" db="UniProtKB">
        <authorList>
            <consortium name="EnsemblPlants"/>
        </authorList>
    </citation>
    <scope>IDENTIFICATION</scope>
    <source>
        <strain evidence="3">cv. Jemalong A17</strain>
    </source>
</reference>
<gene>
    <name evidence="2" type="ordered locus">MTR_2g050080</name>
</gene>
<proteinExistence type="predicted"/>
<evidence type="ECO:0000313" key="2">
    <source>
        <dbReference type="EMBL" id="AES65865.1"/>
    </source>
</evidence>
<protein>
    <submittedName>
        <fullName evidence="2 3">Uncharacterized protein</fullName>
    </submittedName>
</protein>
<feature type="region of interest" description="Disordered" evidence="1">
    <location>
        <begin position="1"/>
        <end position="76"/>
    </location>
</feature>
<reference evidence="2 4" key="1">
    <citation type="journal article" date="2011" name="Nature">
        <title>The Medicago genome provides insight into the evolution of rhizobial symbioses.</title>
        <authorList>
            <person name="Young N.D."/>
            <person name="Debelle F."/>
            <person name="Oldroyd G.E."/>
            <person name="Geurts R."/>
            <person name="Cannon S.B."/>
            <person name="Udvardi M.K."/>
            <person name="Benedito V.A."/>
            <person name="Mayer K.F."/>
            <person name="Gouzy J."/>
            <person name="Schoof H."/>
            <person name="Van de Peer Y."/>
            <person name="Proost S."/>
            <person name="Cook D.R."/>
            <person name="Meyers B.C."/>
            <person name="Spannagl M."/>
            <person name="Cheung F."/>
            <person name="De Mita S."/>
            <person name="Krishnakumar V."/>
            <person name="Gundlach H."/>
            <person name="Zhou S."/>
            <person name="Mudge J."/>
            <person name="Bharti A.K."/>
            <person name="Murray J.D."/>
            <person name="Naoumkina M.A."/>
            <person name="Rosen B."/>
            <person name="Silverstein K.A."/>
            <person name="Tang H."/>
            <person name="Rombauts S."/>
            <person name="Zhao P.X."/>
            <person name="Zhou P."/>
            <person name="Barbe V."/>
            <person name="Bardou P."/>
            <person name="Bechner M."/>
            <person name="Bellec A."/>
            <person name="Berger A."/>
            <person name="Berges H."/>
            <person name="Bidwell S."/>
            <person name="Bisseling T."/>
            <person name="Choisne N."/>
            <person name="Couloux A."/>
            <person name="Denny R."/>
            <person name="Deshpande S."/>
            <person name="Dai X."/>
            <person name="Doyle J.J."/>
            <person name="Dudez A.M."/>
            <person name="Farmer A.D."/>
            <person name="Fouteau S."/>
            <person name="Franken C."/>
            <person name="Gibelin C."/>
            <person name="Gish J."/>
            <person name="Goldstein S."/>
            <person name="Gonzalez A.J."/>
            <person name="Green P.J."/>
            <person name="Hallab A."/>
            <person name="Hartog M."/>
            <person name="Hua A."/>
            <person name="Humphray S.J."/>
            <person name="Jeong D.H."/>
            <person name="Jing Y."/>
            <person name="Jocker A."/>
            <person name="Kenton S.M."/>
            <person name="Kim D.J."/>
            <person name="Klee K."/>
            <person name="Lai H."/>
            <person name="Lang C."/>
            <person name="Lin S."/>
            <person name="Macmil S.L."/>
            <person name="Magdelenat G."/>
            <person name="Matthews L."/>
            <person name="McCorrison J."/>
            <person name="Monaghan E.L."/>
            <person name="Mun J.H."/>
            <person name="Najar F.Z."/>
            <person name="Nicholson C."/>
            <person name="Noirot C."/>
            <person name="O'Bleness M."/>
            <person name="Paule C.R."/>
            <person name="Poulain J."/>
            <person name="Prion F."/>
            <person name="Qin B."/>
            <person name="Qu C."/>
            <person name="Retzel E.F."/>
            <person name="Riddle C."/>
            <person name="Sallet E."/>
            <person name="Samain S."/>
            <person name="Samson N."/>
            <person name="Sanders I."/>
            <person name="Saurat O."/>
            <person name="Scarpelli C."/>
            <person name="Schiex T."/>
            <person name="Segurens B."/>
            <person name="Severin A.J."/>
            <person name="Sherrier D.J."/>
            <person name="Shi R."/>
            <person name="Sims S."/>
            <person name="Singer S.R."/>
            <person name="Sinharoy S."/>
            <person name="Sterck L."/>
            <person name="Viollet A."/>
            <person name="Wang B.B."/>
            <person name="Wang K."/>
            <person name="Wang M."/>
            <person name="Wang X."/>
            <person name="Warfsmann J."/>
            <person name="Weissenbach J."/>
            <person name="White D.D."/>
            <person name="White J.D."/>
            <person name="Wiley G.B."/>
            <person name="Wincker P."/>
            <person name="Xing Y."/>
            <person name="Yang L."/>
            <person name="Yao Z."/>
            <person name="Ying F."/>
            <person name="Zhai J."/>
            <person name="Zhou L."/>
            <person name="Zuber A."/>
            <person name="Denarie J."/>
            <person name="Dixon R.A."/>
            <person name="May G.D."/>
            <person name="Schwartz D.C."/>
            <person name="Rogers J."/>
            <person name="Quetier F."/>
            <person name="Town C.D."/>
            <person name="Roe B.A."/>
        </authorList>
    </citation>
    <scope>NUCLEOTIDE SEQUENCE [LARGE SCALE GENOMIC DNA]</scope>
    <source>
        <strain evidence="2">A17</strain>
        <strain evidence="3 4">cv. Jemalong A17</strain>
    </source>
</reference>
<dbReference type="Proteomes" id="UP000002051">
    <property type="component" value="Chromosome 2"/>
</dbReference>
<dbReference type="PaxDb" id="3880-AES65865"/>
<dbReference type="HOGENOM" id="CLU_2658173_0_0_1"/>
<sequence>MAREATGTDINNSKPPTQRGGSGEKRHQPIEKPGFLDPQSISEVPRGPLNNTRGTSLMDRGSKTAKESKHRGLFCI</sequence>
<name>G7IQI1_MEDTR</name>
<dbReference type="EMBL" id="CM001218">
    <property type="protein sequence ID" value="AES65865.1"/>
    <property type="molecule type" value="Genomic_DNA"/>
</dbReference>
<dbReference type="AlphaFoldDB" id="G7IQI1"/>
<reference evidence="2 4" key="2">
    <citation type="journal article" date="2014" name="BMC Genomics">
        <title>An improved genome release (version Mt4.0) for the model legume Medicago truncatula.</title>
        <authorList>
            <person name="Tang H."/>
            <person name="Krishnakumar V."/>
            <person name="Bidwell S."/>
            <person name="Rosen B."/>
            <person name="Chan A."/>
            <person name="Zhou S."/>
            <person name="Gentzbittel L."/>
            <person name="Childs K.L."/>
            <person name="Yandell M."/>
            <person name="Gundlach H."/>
            <person name="Mayer K.F."/>
            <person name="Schwartz D.C."/>
            <person name="Town C.D."/>
        </authorList>
    </citation>
    <scope>GENOME REANNOTATION</scope>
    <source>
        <strain evidence="3 4">cv. Jemalong A17</strain>
    </source>
</reference>
<accession>G7IQI1</accession>
<evidence type="ECO:0000256" key="1">
    <source>
        <dbReference type="SAM" id="MobiDB-lite"/>
    </source>
</evidence>
<keyword evidence="4" id="KW-1185">Reference proteome</keyword>
<evidence type="ECO:0000313" key="3">
    <source>
        <dbReference type="EnsemblPlants" id="AES65865"/>
    </source>
</evidence>
<dbReference type="EnsemblPlants" id="AES65865">
    <property type="protein sequence ID" value="AES65865"/>
    <property type="gene ID" value="MTR_2g050080"/>
</dbReference>
<evidence type="ECO:0000313" key="4">
    <source>
        <dbReference type="Proteomes" id="UP000002051"/>
    </source>
</evidence>
<organism evidence="2 4">
    <name type="scientific">Medicago truncatula</name>
    <name type="common">Barrel medic</name>
    <name type="synonym">Medicago tribuloides</name>
    <dbReference type="NCBI Taxonomy" id="3880"/>
    <lineage>
        <taxon>Eukaryota</taxon>
        <taxon>Viridiplantae</taxon>
        <taxon>Streptophyta</taxon>
        <taxon>Embryophyta</taxon>
        <taxon>Tracheophyta</taxon>
        <taxon>Spermatophyta</taxon>
        <taxon>Magnoliopsida</taxon>
        <taxon>eudicotyledons</taxon>
        <taxon>Gunneridae</taxon>
        <taxon>Pentapetalae</taxon>
        <taxon>rosids</taxon>
        <taxon>fabids</taxon>
        <taxon>Fabales</taxon>
        <taxon>Fabaceae</taxon>
        <taxon>Papilionoideae</taxon>
        <taxon>50 kb inversion clade</taxon>
        <taxon>NPAAA clade</taxon>
        <taxon>Hologalegina</taxon>
        <taxon>IRL clade</taxon>
        <taxon>Trifolieae</taxon>
        <taxon>Medicago</taxon>
    </lineage>
</organism>